<dbReference type="InterPro" id="IPR009057">
    <property type="entry name" value="Homeodomain-like_sf"/>
</dbReference>
<evidence type="ECO:0000259" key="6">
    <source>
        <dbReference type="PROSITE" id="PS01124"/>
    </source>
</evidence>
<dbReference type="Pfam" id="PF00165">
    <property type="entry name" value="HTH_AraC"/>
    <property type="match status" value="1"/>
</dbReference>
<dbReference type="PROSITE" id="PS01124">
    <property type="entry name" value="HTH_ARAC_FAMILY_2"/>
    <property type="match status" value="1"/>
</dbReference>
<keyword evidence="3" id="KW-0805">Transcription regulation</keyword>
<gene>
    <name evidence="7" type="ORF">BDV38DRAFT_247455</name>
</gene>
<evidence type="ECO:0000256" key="2">
    <source>
        <dbReference type="ARBA" id="ARBA00022603"/>
    </source>
</evidence>
<proteinExistence type="predicted"/>
<dbReference type="Gene3D" id="3.40.10.10">
    <property type="entry name" value="DNA Methylphosphotriester Repair Domain"/>
    <property type="match status" value="1"/>
</dbReference>
<protein>
    <submittedName>
        <fullName evidence="7">Metal binding domain of Ada-domain-containing protein</fullName>
    </submittedName>
</protein>
<dbReference type="EMBL" id="ML743579">
    <property type="protein sequence ID" value="KAE8137198.1"/>
    <property type="molecule type" value="Genomic_DNA"/>
</dbReference>
<reference evidence="7 8" key="1">
    <citation type="submission" date="2019-04" db="EMBL/GenBank/DDBJ databases">
        <title>Friends and foes A comparative genomics study of 23 Aspergillus species from section Flavi.</title>
        <authorList>
            <consortium name="DOE Joint Genome Institute"/>
            <person name="Kjaerbolling I."/>
            <person name="Vesth T."/>
            <person name="Frisvad J.C."/>
            <person name="Nybo J.L."/>
            <person name="Theobald S."/>
            <person name="Kildgaard S."/>
            <person name="Isbrandt T."/>
            <person name="Kuo A."/>
            <person name="Sato A."/>
            <person name="Lyhne E.K."/>
            <person name="Kogle M.E."/>
            <person name="Wiebenga A."/>
            <person name="Kun R.S."/>
            <person name="Lubbers R.J."/>
            <person name="Makela M.R."/>
            <person name="Barry K."/>
            <person name="Chovatia M."/>
            <person name="Clum A."/>
            <person name="Daum C."/>
            <person name="Haridas S."/>
            <person name="He G."/>
            <person name="LaButti K."/>
            <person name="Lipzen A."/>
            <person name="Mondo S."/>
            <person name="Riley R."/>
            <person name="Salamov A."/>
            <person name="Simmons B.A."/>
            <person name="Magnuson J.K."/>
            <person name="Henrissat B."/>
            <person name="Mortensen U.H."/>
            <person name="Larsen T.O."/>
            <person name="Devries R.P."/>
            <person name="Grigoriev I.V."/>
            <person name="Machida M."/>
            <person name="Baker S.E."/>
            <person name="Andersen M.R."/>
        </authorList>
    </citation>
    <scope>NUCLEOTIDE SEQUENCE [LARGE SCALE GENOMIC DNA]</scope>
    <source>
        <strain evidence="7 8">CBS 117625</strain>
    </source>
</reference>
<dbReference type="GO" id="GO:0043565">
    <property type="term" value="F:sequence-specific DNA binding"/>
    <property type="evidence" value="ECO:0007669"/>
    <property type="project" value="InterPro"/>
</dbReference>
<evidence type="ECO:0000313" key="8">
    <source>
        <dbReference type="Proteomes" id="UP000325672"/>
    </source>
</evidence>
<dbReference type="SUPFAM" id="SSF57884">
    <property type="entry name" value="Ada DNA repair protein, N-terminal domain (N-Ada 10)"/>
    <property type="match status" value="1"/>
</dbReference>
<dbReference type="GO" id="GO:0008270">
    <property type="term" value="F:zinc ion binding"/>
    <property type="evidence" value="ECO:0007669"/>
    <property type="project" value="InterPro"/>
</dbReference>
<dbReference type="AlphaFoldDB" id="A0A5N6SR87"/>
<dbReference type="RefSeq" id="XP_031913261.1">
    <property type="nucleotide sequence ID" value="XM_032054664.1"/>
</dbReference>
<dbReference type="InterPro" id="IPR018060">
    <property type="entry name" value="HTH_AraC"/>
</dbReference>
<name>A0A5N6SR87_ASPPS</name>
<evidence type="ECO:0000256" key="1">
    <source>
        <dbReference type="ARBA" id="ARBA00001947"/>
    </source>
</evidence>
<dbReference type="SUPFAM" id="SSF46689">
    <property type="entry name" value="Homeodomain-like"/>
    <property type="match status" value="1"/>
</dbReference>
<dbReference type="OrthoDB" id="2447880at2759"/>
<dbReference type="GeneID" id="43638874"/>
<feature type="domain" description="HTH araC/xylS-type" evidence="6">
    <location>
        <begin position="101"/>
        <end position="148"/>
    </location>
</feature>
<comment type="cofactor">
    <cofactor evidence="1">
        <name>Zn(2+)</name>
        <dbReference type="ChEBI" id="CHEBI:29105"/>
    </cofactor>
</comment>
<dbReference type="InterPro" id="IPR035451">
    <property type="entry name" value="Ada-like_dom_sf"/>
</dbReference>
<dbReference type="Pfam" id="PF02805">
    <property type="entry name" value="Ada_Zn_binding"/>
    <property type="match status" value="1"/>
</dbReference>
<evidence type="ECO:0000256" key="5">
    <source>
        <dbReference type="ARBA" id="ARBA00023163"/>
    </source>
</evidence>
<keyword evidence="4" id="KW-0010">Activator</keyword>
<dbReference type="Proteomes" id="UP000325672">
    <property type="component" value="Unassembled WGS sequence"/>
</dbReference>
<dbReference type="Gene3D" id="1.10.10.60">
    <property type="entry name" value="Homeodomain-like"/>
    <property type="match status" value="1"/>
</dbReference>
<organism evidence="7 8">
    <name type="scientific">Aspergillus pseudotamarii</name>
    <dbReference type="NCBI Taxonomy" id="132259"/>
    <lineage>
        <taxon>Eukaryota</taxon>
        <taxon>Fungi</taxon>
        <taxon>Dikarya</taxon>
        <taxon>Ascomycota</taxon>
        <taxon>Pezizomycotina</taxon>
        <taxon>Eurotiomycetes</taxon>
        <taxon>Eurotiomycetidae</taxon>
        <taxon>Eurotiales</taxon>
        <taxon>Aspergillaceae</taxon>
        <taxon>Aspergillus</taxon>
        <taxon>Aspergillus subgen. Circumdati</taxon>
    </lineage>
</organism>
<evidence type="ECO:0000256" key="4">
    <source>
        <dbReference type="ARBA" id="ARBA00023159"/>
    </source>
</evidence>
<dbReference type="GO" id="GO:0032259">
    <property type="term" value="P:methylation"/>
    <property type="evidence" value="ECO:0007669"/>
    <property type="project" value="UniProtKB-KW"/>
</dbReference>
<keyword evidence="8" id="KW-1185">Reference proteome</keyword>
<dbReference type="InterPro" id="IPR004026">
    <property type="entry name" value="Ada_DNA_repair_Zn-bd"/>
</dbReference>
<evidence type="ECO:0000256" key="3">
    <source>
        <dbReference type="ARBA" id="ARBA00023015"/>
    </source>
</evidence>
<keyword evidence="2" id="KW-0808">Transferase</keyword>
<accession>A0A5N6SR87</accession>
<sequence length="277" mass="30264">MNQENLPLELPRLPVCASPALSATARWQAVVRRDATAESFVYAVLTTRIYCRPSCPARLARRANVRFYDTPSQAEKAGFRPCKRCRPQTLLAVNPQAQVIQRACKTIQSEIATGSKPTLRELASQACLTPSHFHRVFKKLVGVTPGQYAVAILKGAPRGPLDDCSRISNITEFKPCGVGSDDHKPFSPGGLEGDGMFDSGDTIHWNDFDALIAAEAEYESVFDAQFMKDFISFPKEDAAGTAEHHSQDIGDALLQLEQASRLDKGIPLASVETTMPS</sequence>
<dbReference type="GO" id="GO:0003700">
    <property type="term" value="F:DNA-binding transcription factor activity"/>
    <property type="evidence" value="ECO:0007669"/>
    <property type="project" value="InterPro"/>
</dbReference>
<keyword evidence="5" id="KW-0804">Transcription</keyword>
<dbReference type="GO" id="GO:0008168">
    <property type="term" value="F:methyltransferase activity"/>
    <property type="evidence" value="ECO:0007669"/>
    <property type="project" value="UniProtKB-KW"/>
</dbReference>
<keyword evidence="2" id="KW-0489">Methyltransferase</keyword>
<evidence type="ECO:0000313" key="7">
    <source>
        <dbReference type="EMBL" id="KAE8137198.1"/>
    </source>
</evidence>
<dbReference type="GO" id="GO:0006281">
    <property type="term" value="P:DNA repair"/>
    <property type="evidence" value="ECO:0007669"/>
    <property type="project" value="InterPro"/>
</dbReference>